<dbReference type="AlphaFoldDB" id="A0A6B2NPF1"/>
<accession>A0A6B2NPF1</accession>
<protein>
    <submittedName>
        <fullName evidence="1">Uncharacterized protein</fullName>
    </submittedName>
</protein>
<name>A0A6B2NPF1_9RHOB</name>
<comment type="caution">
    <text evidence="1">The sequence shown here is derived from an EMBL/GenBank/DDBJ whole genome shotgun (WGS) entry which is preliminary data.</text>
</comment>
<sequence length="69" mass="7670">MKAGYWCFQLPHGYKSHKTKEHGKLMLRHEPVASQIQEAIEGYAPARKDISEKTSRFVASSPAPAATSL</sequence>
<proteinExistence type="predicted"/>
<organism evidence="1">
    <name type="scientific">Ruegeria sp. PrR005</name>
    <dbReference type="NCBI Taxonomy" id="2706882"/>
    <lineage>
        <taxon>Bacteria</taxon>
        <taxon>Pseudomonadati</taxon>
        <taxon>Pseudomonadota</taxon>
        <taxon>Alphaproteobacteria</taxon>
        <taxon>Rhodobacterales</taxon>
        <taxon>Roseobacteraceae</taxon>
        <taxon>Ruegeria</taxon>
    </lineage>
</organism>
<gene>
    <name evidence="1" type="ORF">G0P99_05610</name>
</gene>
<reference evidence="1" key="1">
    <citation type="submission" date="2020-02" db="EMBL/GenBank/DDBJ databases">
        <title>Delineation of the pyrene-degrading pathway in Roseobacter clade bacteria by genomic analysis.</title>
        <authorList>
            <person name="Zhou H."/>
            <person name="Wang H."/>
        </authorList>
    </citation>
    <scope>NUCLEOTIDE SEQUENCE</scope>
    <source>
        <strain evidence="1">PrR005</strain>
    </source>
</reference>
<evidence type="ECO:0000313" key="1">
    <source>
        <dbReference type="EMBL" id="NDW44427.1"/>
    </source>
</evidence>
<dbReference type="EMBL" id="JAAGOX010000009">
    <property type="protein sequence ID" value="NDW44427.1"/>
    <property type="molecule type" value="Genomic_DNA"/>
</dbReference>